<proteinExistence type="predicted"/>
<name>A0A4R2BET9_9BACI</name>
<gene>
    <name evidence="1" type="ORF">EV146_105144</name>
</gene>
<dbReference type="AlphaFoldDB" id="A0A4R2BET9"/>
<comment type="caution">
    <text evidence="1">The sequence shown here is derived from an EMBL/GenBank/DDBJ whole genome shotgun (WGS) entry which is preliminary data.</text>
</comment>
<reference evidence="1 2" key="1">
    <citation type="journal article" date="2015" name="Stand. Genomic Sci.">
        <title>Genomic Encyclopedia of Bacterial and Archaeal Type Strains, Phase III: the genomes of soil and plant-associated and newly described type strains.</title>
        <authorList>
            <person name="Whitman W.B."/>
            <person name="Woyke T."/>
            <person name="Klenk H.P."/>
            <person name="Zhou Y."/>
            <person name="Lilburn T.G."/>
            <person name="Beck B.J."/>
            <person name="De Vos P."/>
            <person name="Vandamme P."/>
            <person name="Eisen J.A."/>
            <person name="Garrity G."/>
            <person name="Hugenholtz P."/>
            <person name="Kyrpides N.C."/>
        </authorList>
    </citation>
    <scope>NUCLEOTIDE SEQUENCE [LARGE SCALE GENOMIC DNA]</scope>
    <source>
        <strain evidence="1 2">CV53</strain>
    </source>
</reference>
<protein>
    <submittedName>
        <fullName evidence="1">Gp6-like head-tail connector protein</fullName>
    </submittedName>
</protein>
<accession>A0A4R2BET9</accession>
<dbReference type="RefSeq" id="WP_132005262.1">
    <property type="nucleotide sequence ID" value="NZ_JABUHM010000003.1"/>
</dbReference>
<evidence type="ECO:0000313" key="2">
    <source>
        <dbReference type="Proteomes" id="UP000295689"/>
    </source>
</evidence>
<organism evidence="1 2">
    <name type="scientific">Mesobacillus foraminis</name>
    <dbReference type="NCBI Taxonomy" id="279826"/>
    <lineage>
        <taxon>Bacteria</taxon>
        <taxon>Bacillati</taxon>
        <taxon>Bacillota</taxon>
        <taxon>Bacilli</taxon>
        <taxon>Bacillales</taxon>
        <taxon>Bacillaceae</taxon>
        <taxon>Mesobacillus</taxon>
    </lineage>
</organism>
<dbReference type="InterPro" id="IPR021146">
    <property type="entry name" value="Phage_gp6-like_head-tail"/>
</dbReference>
<dbReference type="Gene3D" id="1.10.246.150">
    <property type="match status" value="1"/>
</dbReference>
<sequence length="107" mass="12085">MADVLTISEAKDLLGITTTKHDVYLDTIIPLFVEYIQDYCNNSFIDEYGQVVFKGGAKIALVKMIEFNMNKSGISSRSFGEVSYSYTTDFPPSILTLLQPYSRIRLL</sequence>
<dbReference type="Pfam" id="PF05135">
    <property type="entry name" value="Phage_connect_1"/>
    <property type="match status" value="1"/>
</dbReference>
<dbReference type="InterPro" id="IPR053746">
    <property type="entry name" value="Viral_HT_Connector_Assembly"/>
</dbReference>
<dbReference type="Proteomes" id="UP000295689">
    <property type="component" value="Unassembled WGS sequence"/>
</dbReference>
<keyword evidence="2" id="KW-1185">Reference proteome</keyword>
<evidence type="ECO:0000313" key="1">
    <source>
        <dbReference type="EMBL" id="TCN25487.1"/>
    </source>
</evidence>
<dbReference type="EMBL" id="SLVV01000005">
    <property type="protein sequence ID" value="TCN25487.1"/>
    <property type="molecule type" value="Genomic_DNA"/>
</dbReference>